<dbReference type="GO" id="GO:0005886">
    <property type="term" value="C:plasma membrane"/>
    <property type="evidence" value="ECO:0007669"/>
    <property type="project" value="TreeGrafter"/>
</dbReference>
<feature type="transmembrane region" description="Helical" evidence="1">
    <location>
        <begin position="160"/>
        <end position="181"/>
    </location>
</feature>
<dbReference type="GO" id="GO:0008643">
    <property type="term" value="P:carbohydrate transport"/>
    <property type="evidence" value="ECO:0007669"/>
    <property type="project" value="InterPro"/>
</dbReference>
<keyword evidence="3" id="KW-1185">Reference proteome</keyword>
<feature type="transmembrane region" description="Helical" evidence="1">
    <location>
        <begin position="243"/>
        <end position="267"/>
    </location>
</feature>
<dbReference type="InterPro" id="IPR039672">
    <property type="entry name" value="MFS_2"/>
</dbReference>
<dbReference type="Pfam" id="PF13347">
    <property type="entry name" value="MFS_2"/>
    <property type="match status" value="1"/>
</dbReference>
<dbReference type="Proteomes" id="UP001163152">
    <property type="component" value="Chromosome"/>
</dbReference>
<feature type="transmembrane region" description="Helical" evidence="1">
    <location>
        <begin position="374"/>
        <end position="395"/>
    </location>
</feature>
<name>A0A9E9C8H6_9CYAN</name>
<dbReference type="InterPro" id="IPR001927">
    <property type="entry name" value="Na/Gal_symport"/>
</dbReference>
<proteinExistence type="predicted"/>
<dbReference type="InterPro" id="IPR036259">
    <property type="entry name" value="MFS_trans_sf"/>
</dbReference>
<keyword evidence="1" id="KW-0812">Transmembrane</keyword>
<feature type="transmembrane region" description="Helical" evidence="1">
    <location>
        <begin position="20"/>
        <end position="42"/>
    </location>
</feature>
<accession>A0A9E9C8H6</accession>
<organism evidence="2 3">
    <name type="scientific">Thermocoleostomius sinensis A174</name>
    <dbReference type="NCBI Taxonomy" id="2016057"/>
    <lineage>
        <taxon>Bacteria</taxon>
        <taxon>Bacillati</taxon>
        <taxon>Cyanobacteriota</taxon>
        <taxon>Cyanophyceae</taxon>
        <taxon>Oculatellales</taxon>
        <taxon>Oculatellaceae</taxon>
        <taxon>Thermocoleostomius</taxon>
    </lineage>
</organism>
<dbReference type="KEGG" id="tsin:OXH18_24665"/>
<gene>
    <name evidence="2" type="ORF">OXH18_24665</name>
</gene>
<evidence type="ECO:0000313" key="3">
    <source>
        <dbReference type="Proteomes" id="UP001163152"/>
    </source>
</evidence>
<dbReference type="RefSeq" id="WP_268610198.1">
    <property type="nucleotide sequence ID" value="NZ_CP113797.1"/>
</dbReference>
<evidence type="ECO:0000256" key="1">
    <source>
        <dbReference type="SAM" id="Phobius"/>
    </source>
</evidence>
<dbReference type="SUPFAM" id="SSF103473">
    <property type="entry name" value="MFS general substrate transporter"/>
    <property type="match status" value="1"/>
</dbReference>
<feature type="transmembrane region" description="Helical" evidence="1">
    <location>
        <begin position="309"/>
        <end position="327"/>
    </location>
</feature>
<sequence>MTNPEELNIERLTLKTKLSYGTGMLTASILGNIVIFFLLFFMTDVAGLNPALAGSVLLLGRLWDAINDPMVGWLSDRTRSPWGKRYPWMLAGVVPFAGLFILLWLVPPMENQWQLFGYYAGIAFLYYIASTTVSIPYTTLASELTQTYTERTSLAGFQTAFDLAGGIFALVMAQVIFELIPDTQQQYLVLAINCAVLAILAVLLCVCGTFSRFQTMQLQRSASVAPSPSLLRQMRTVLSHRPFLLIMGIFLCSWLAMQLIASVLPYFVVHYMGRQEQDVTQLGITAQLTALVATIGWSWLGQRVDKRTIYFLGIPPWLLAQAGIFFLQPQQIGFVYVLAVTMGMGIAVAYLVPWSTLPDVIDLDELQSGQRREGIFYGFMSQLQKIGVAVSLFLVGKSLDWTGFIATTAEQPTPLQPDSALWAIRWAIAPVPALFLLCSLVLAYFYPITREAHQEIALRLQERRHSPIDRV</sequence>
<keyword evidence="1" id="KW-1133">Transmembrane helix</keyword>
<dbReference type="CDD" id="cd17332">
    <property type="entry name" value="MFS_MelB_like"/>
    <property type="match status" value="1"/>
</dbReference>
<dbReference type="Gene3D" id="1.20.1250.20">
    <property type="entry name" value="MFS general substrate transporter like domains"/>
    <property type="match status" value="2"/>
</dbReference>
<feature type="transmembrane region" description="Helical" evidence="1">
    <location>
        <begin position="279"/>
        <end position="300"/>
    </location>
</feature>
<dbReference type="PANTHER" id="PTHR11328:SF24">
    <property type="entry name" value="MAJOR FACILITATOR SUPERFAMILY (MFS) PROFILE DOMAIN-CONTAINING PROTEIN"/>
    <property type="match status" value="1"/>
</dbReference>
<dbReference type="PANTHER" id="PTHR11328">
    <property type="entry name" value="MAJOR FACILITATOR SUPERFAMILY DOMAIN-CONTAINING PROTEIN"/>
    <property type="match status" value="1"/>
</dbReference>
<keyword evidence="1" id="KW-0472">Membrane</keyword>
<dbReference type="EMBL" id="CP113797">
    <property type="protein sequence ID" value="WAL60318.1"/>
    <property type="molecule type" value="Genomic_DNA"/>
</dbReference>
<feature type="transmembrane region" description="Helical" evidence="1">
    <location>
        <begin position="86"/>
        <end position="106"/>
    </location>
</feature>
<evidence type="ECO:0000313" key="2">
    <source>
        <dbReference type="EMBL" id="WAL60318.1"/>
    </source>
</evidence>
<dbReference type="GO" id="GO:0006814">
    <property type="term" value="P:sodium ion transport"/>
    <property type="evidence" value="ECO:0007669"/>
    <property type="project" value="InterPro"/>
</dbReference>
<reference evidence="2" key="1">
    <citation type="submission" date="2022-12" db="EMBL/GenBank/DDBJ databases">
        <title>Polyphasic identification of a Novel Hot-Spring Cyanobacterium Ocullathermofonsia sinensis gen nov. sp. nov. and Genomic Insights on its Adaptations to the Thermal Habitat.</title>
        <authorList>
            <person name="Daroch M."/>
            <person name="Tang J."/>
            <person name="Jiang Y."/>
        </authorList>
    </citation>
    <scope>NUCLEOTIDE SEQUENCE</scope>
    <source>
        <strain evidence="2">PKUAC-SCTA174</strain>
    </source>
</reference>
<feature type="transmembrane region" description="Helical" evidence="1">
    <location>
        <begin position="118"/>
        <end position="140"/>
    </location>
</feature>
<dbReference type="GO" id="GO:0015293">
    <property type="term" value="F:symporter activity"/>
    <property type="evidence" value="ECO:0007669"/>
    <property type="project" value="InterPro"/>
</dbReference>
<dbReference type="NCBIfam" id="TIGR00792">
    <property type="entry name" value="gph"/>
    <property type="match status" value="1"/>
</dbReference>
<protein>
    <submittedName>
        <fullName evidence="2">MFS transporter</fullName>
    </submittedName>
</protein>
<dbReference type="AlphaFoldDB" id="A0A9E9C8H6"/>
<feature type="transmembrane region" description="Helical" evidence="1">
    <location>
        <begin position="187"/>
        <end position="210"/>
    </location>
</feature>
<feature type="transmembrane region" description="Helical" evidence="1">
    <location>
        <begin position="333"/>
        <end position="353"/>
    </location>
</feature>
<feature type="transmembrane region" description="Helical" evidence="1">
    <location>
        <begin position="423"/>
        <end position="446"/>
    </location>
</feature>